<proteinExistence type="predicted"/>
<sequence>MALLMLLSKSPSISILLLVFFFFCRTWAPFQCLTAHGHGHEHERLVSYLTPVDLGRRIARSQREQHSHDHMLLTLSLN</sequence>
<name>A0A2M4B2Y8_9DIPT</name>
<reference evidence="1" key="1">
    <citation type="submission" date="2018-01" db="EMBL/GenBank/DDBJ databases">
        <title>An insight into the sialome of Amazonian anophelines.</title>
        <authorList>
            <person name="Ribeiro J.M."/>
            <person name="Scarpassa V."/>
            <person name="Calvo E."/>
        </authorList>
    </citation>
    <scope>NUCLEOTIDE SEQUENCE</scope>
    <source>
        <tissue evidence="1">Salivary glands</tissue>
    </source>
</reference>
<dbReference type="AlphaFoldDB" id="A0A2M4B2Y8"/>
<evidence type="ECO:0000313" key="1">
    <source>
        <dbReference type="EMBL" id="MBW47401.1"/>
    </source>
</evidence>
<accession>A0A2M4B2Y8</accession>
<organism evidence="1">
    <name type="scientific">Anopheles triannulatus</name>
    <dbReference type="NCBI Taxonomy" id="58253"/>
    <lineage>
        <taxon>Eukaryota</taxon>
        <taxon>Metazoa</taxon>
        <taxon>Ecdysozoa</taxon>
        <taxon>Arthropoda</taxon>
        <taxon>Hexapoda</taxon>
        <taxon>Insecta</taxon>
        <taxon>Pterygota</taxon>
        <taxon>Neoptera</taxon>
        <taxon>Endopterygota</taxon>
        <taxon>Diptera</taxon>
        <taxon>Nematocera</taxon>
        <taxon>Culicoidea</taxon>
        <taxon>Culicidae</taxon>
        <taxon>Anophelinae</taxon>
        <taxon>Anopheles</taxon>
    </lineage>
</organism>
<dbReference type="EMBL" id="GGFK01014080">
    <property type="protein sequence ID" value="MBW47401.1"/>
    <property type="molecule type" value="Transcribed_RNA"/>
</dbReference>
<protein>
    <submittedName>
        <fullName evidence="1">Putative secreted protein</fullName>
    </submittedName>
</protein>